<dbReference type="GO" id="GO:0008412">
    <property type="term" value="F:4-hydroxybenzoate polyprenyltransferase activity"/>
    <property type="evidence" value="ECO:0007669"/>
    <property type="project" value="UniProtKB-EC"/>
</dbReference>
<keyword evidence="10" id="KW-0460">Magnesium</keyword>
<feature type="transmembrane region" description="Helical" evidence="10">
    <location>
        <begin position="95"/>
        <end position="119"/>
    </location>
</feature>
<evidence type="ECO:0000256" key="7">
    <source>
        <dbReference type="ARBA" id="ARBA00022692"/>
    </source>
</evidence>
<evidence type="ECO:0000256" key="6">
    <source>
        <dbReference type="ARBA" id="ARBA00022688"/>
    </source>
</evidence>
<dbReference type="InterPro" id="IPR006370">
    <property type="entry name" value="HB_polyprenyltransferase-like"/>
</dbReference>
<keyword evidence="7 10" id="KW-0812">Transmembrane</keyword>
<evidence type="ECO:0000256" key="11">
    <source>
        <dbReference type="NCBIfam" id="TIGR01474"/>
    </source>
</evidence>
<keyword evidence="4 10" id="KW-0997">Cell inner membrane</keyword>
<protein>
    <recommendedName>
        <fullName evidence="10 11">4-hydroxybenzoate octaprenyltransferase</fullName>
        <ecNumber evidence="10 11">2.5.1.39</ecNumber>
    </recommendedName>
    <alternativeName>
        <fullName evidence="10">4-HB polyprenyltransferase</fullName>
    </alternativeName>
</protein>
<evidence type="ECO:0000256" key="2">
    <source>
        <dbReference type="ARBA" id="ARBA00004141"/>
    </source>
</evidence>
<feature type="transmembrane region" description="Helical" evidence="10">
    <location>
        <begin position="287"/>
        <end position="306"/>
    </location>
</feature>
<evidence type="ECO:0000256" key="3">
    <source>
        <dbReference type="ARBA" id="ARBA00005985"/>
    </source>
</evidence>
<dbReference type="PANTHER" id="PTHR11048:SF28">
    <property type="entry name" value="4-HYDROXYBENZOATE POLYPRENYLTRANSFERASE, MITOCHONDRIAL"/>
    <property type="match status" value="1"/>
</dbReference>
<dbReference type="EC" id="2.5.1.39" evidence="10 11"/>
<keyword evidence="9 10" id="KW-0472">Membrane</keyword>
<dbReference type="CDD" id="cd13959">
    <property type="entry name" value="PT_UbiA_COQ2"/>
    <property type="match status" value="1"/>
</dbReference>
<organism evidence="12 13">
    <name type="scientific">Marinobacterium weihaiense</name>
    <dbReference type="NCBI Taxonomy" id="2851016"/>
    <lineage>
        <taxon>Bacteria</taxon>
        <taxon>Pseudomonadati</taxon>
        <taxon>Pseudomonadota</taxon>
        <taxon>Gammaproteobacteria</taxon>
        <taxon>Oceanospirillales</taxon>
        <taxon>Oceanospirillaceae</taxon>
        <taxon>Marinobacterium</taxon>
    </lineage>
</organism>
<comment type="caution">
    <text evidence="12">The sequence shown here is derived from an EMBL/GenBank/DDBJ whole genome shotgun (WGS) entry which is preliminary data.</text>
</comment>
<keyword evidence="6 10" id="KW-0831">Ubiquinone biosynthesis</keyword>
<comment type="catalytic activity">
    <reaction evidence="10">
        <text>all-trans-octaprenyl diphosphate + 4-hydroxybenzoate = 4-hydroxy-3-(all-trans-octaprenyl)benzoate + diphosphate</text>
        <dbReference type="Rhea" id="RHEA:27782"/>
        <dbReference type="ChEBI" id="CHEBI:1617"/>
        <dbReference type="ChEBI" id="CHEBI:17879"/>
        <dbReference type="ChEBI" id="CHEBI:33019"/>
        <dbReference type="ChEBI" id="CHEBI:57711"/>
        <dbReference type="EC" id="2.5.1.39"/>
    </reaction>
</comment>
<keyword evidence="8 10" id="KW-1133">Transmembrane helix</keyword>
<feature type="transmembrane region" description="Helical" evidence="10">
    <location>
        <begin position="263"/>
        <end position="281"/>
    </location>
</feature>
<dbReference type="InterPro" id="IPR000537">
    <property type="entry name" value="UbiA_prenyltransferase"/>
</dbReference>
<comment type="similarity">
    <text evidence="3 10">Belongs to the UbiA prenyltransferase family.</text>
</comment>
<gene>
    <name evidence="10 12" type="primary">ubiA</name>
    <name evidence="12" type="ORF">KTN04_07785</name>
</gene>
<comment type="cofactor">
    <cofactor evidence="1 10">
        <name>Mg(2+)</name>
        <dbReference type="ChEBI" id="CHEBI:18420"/>
    </cofactor>
</comment>
<evidence type="ECO:0000256" key="9">
    <source>
        <dbReference type="ARBA" id="ARBA00023136"/>
    </source>
</evidence>
<dbReference type="PANTHER" id="PTHR11048">
    <property type="entry name" value="PRENYLTRANSFERASES"/>
    <property type="match status" value="1"/>
</dbReference>
<name>A0ABS6MAB6_9GAMM</name>
<proteinExistence type="inferred from homology"/>
<accession>A0ABS6MAB6</accession>
<dbReference type="Pfam" id="PF01040">
    <property type="entry name" value="UbiA"/>
    <property type="match status" value="1"/>
</dbReference>
<feature type="transmembrane region" description="Helical" evidence="10">
    <location>
        <begin position="145"/>
        <end position="162"/>
    </location>
</feature>
<dbReference type="InterPro" id="IPR039653">
    <property type="entry name" value="Prenyltransferase"/>
</dbReference>
<evidence type="ECO:0000313" key="12">
    <source>
        <dbReference type="EMBL" id="MBV0933234.1"/>
    </source>
</evidence>
<dbReference type="EMBL" id="JAHQZT010000008">
    <property type="protein sequence ID" value="MBV0933234.1"/>
    <property type="molecule type" value="Genomic_DNA"/>
</dbReference>
<feature type="transmembrane region" description="Helical" evidence="10">
    <location>
        <begin position="193"/>
        <end position="210"/>
    </location>
</feature>
<evidence type="ECO:0000256" key="10">
    <source>
        <dbReference type="HAMAP-Rule" id="MF_01635"/>
    </source>
</evidence>
<dbReference type="InterPro" id="IPR030470">
    <property type="entry name" value="UbiA_prenylTrfase_CS"/>
</dbReference>
<reference evidence="12 13" key="1">
    <citation type="submission" date="2021-06" db="EMBL/GenBank/DDBJ databases">
        <title>Bacterium isolated from marine sediment.</title>
        <authorList>
            <person name="Zhu K.-L."/>
            <person name="Du Z.-J."/>
            <person name="Liang Q.-Y."/>
        </authorList>
    </citation>
    <scope>NUCLEOTIDE SEQUENCE [LARGE SCALE GENOMIC DNA]</scope>
    <source>
        <strain evidence="12 13">A346</strain>
    </source>
</reference>
<comment type="subcellular location">
    <subcellularLocation>
        <location evidence="10">Cell inner membrane</location>
        <topology evidence="10">Multi-pass membrane protein</topology>
    </subcellularLocation>
    <subcellularLocation>
        <location evidence="2">Membrane</location>
        <topology evidence="2">Multi-pass membrane protein</topology>
    </subcellularLocation>
</comment>
<comment type="function">
    <text evidence="10">Catalyzes the prenylation of para-hydroxybenzoate (PHB) with an all-trans polyprenyl group. Mediates the second step in the final reaction sequence of ubiquinone-8 (UQ-8) biosynthesis, which is the condensation of the polyisoprenoid side chain with PHB, generating the first membrane-bound Q intermediate 3-octaprenyl-4-hydroxybenzoate.</text>
</comment>
<dbReference type="HAMAP" id="MF_01635">
    <property type="entry name" value="UbiA"/>
    <property type="match status" value="1"/>
</dbReference>
<evidence type="ECO:0000256" key="1">
    <source>
        <dbReference type="ARBA" id="ARBA00001946"/>
    </source>
</evidence>
<comment type="pathway">
    <text evidence="10">Cofactor biosynthesis; ubiquinone biosynthesis.</text>
</comment>
<evidence type="ECO:0000256" key="4">
    <source>
        <dbReference type="ARBA" id="ARBA00022519"/>
    </source>
</evidence>
<keyword evidence="13" id="KW-1185">Reference proteome</keyword>
<sequence length="339" mass="38283">MRTASTTGPDVRCSACTASRCWYARFFSPRWSTYNTRSESASRSFELQTPAARPLKDRLLAYIHLMRADKPIGTYLLLWPTLWALWIAAEGVPSLPLLLIFCLGVFLTRSAGCVINDYADRHIDGHVKRTYQRPLPSGRVTEREALGLFVGLMLAAFLLVLLTNTMTVLMSFGGLALAFVYPFMKRYTHLPQLVLGAAFGWAIPMAFTAIQEQVPLTAWLLYAAKLLWTVAYDTQYAMVDRDDDLKIGVKSTAVLFGRHDKRIVGLLQLAALIVLAWVGMLEQLGHWYYLGLAAALGYFAYQQWLIRHRERMPCFQAFLNNHYAELAVLVGIVLDYASR</sequence>
<evidence type="ECO:0000256" key="5">
    <source>
        <dbReference type="ARBA" id="ARBA00022679"/>
    </source>
</evidence>
<dbReference type="PROSITE" id="PS00943">
    <property type="entry name" value="UBIA"/>
    <property type="match status" value="1"/>
</dbReference>
<evidence type="ECO:0000256" key="8">
    <source>
        <dbReference type="ARBA" id="ARBA00022989"/>
    </source>
</evidence>
<keyword evidence="10" id="KW-1003">Cell membrane</keyword>
<evidence type="ECO:0000313" key="13">
    <source>
        <dbReference type="Proteomes" id="UP000755551"/>
    </source>
</evidence>
<dbReference type="NCBIfam" id="TIGR01474">
    <property type="entry name" value="ubiA_proteo"/>
    <property type="match status" value="1"/>
</dbReference>
<dbReference type="Proteomes" id="UP000755551">
    <property type="component" value="Unassembled WGS sequence"/>
</dbReference>
<keyword evidence="5 10" id="KW-0808">Transferase</keyword>